<dbReference type="AlphaFoldDB" id="A0A914RZX5"/>
<name>A0A914RZX5_PAREQ</name>
<evidence type="ECO:0000313" key="2">
    <source>
        <dbReference type="Proteomes" id="UP000887564"/>
    </source>
</evidence>
<evidence type="ECO:0000256" key="1">
    <source>
        <dbReference type="SAM" id="Coils"/>
    </source>
</evidence>
<sequence length="264" mass="30273">MATIGTLRNTETELRAQLSTAADERKALNSELEEMRRRIVQMESEKKDVDNQLEEVNKARIIMTKKIEILETEKHSAELVISETASQREAIERSLNALERENKKEDHEKFVAAVKAEKVQVERIVENRDRAQKSRIRQLENQLSMMREQLDNERARSHQMSERFIVNETNRRVSSSSFRLSGDAAGVAAATILHPQTDRLDYVFANRSALSSYYTVPTEQHASRGKEAYRTSSTIKSSGTVSSDFLFFSKSAWTFCEKFGRDSM</sequence>
<dbReference type="WBParaSite" id="PEQ_0001043901-mRNA-1">
    <property type="protein sequence ID" value="PEQ_0001043901-mRNA-1"/>
    <property type="gene ID" value="PEQ_0001043901"/>
</dbReference>
<reference evidence="3" key="1">
    <citation type="submission" date="2022-11" db="UniProtKB">
        <authorList>
            <consortium name="WormBaseParasite"/>
        </authorList>
    </citation>
    <scope>IDENTIFICATION</scope>
</reference>
<proteinExistence type="predicted"/>
<accession>A0A914RZX5</accession>
<protein>
    <submittedName>
        <fullName evidence="3">Uncharacterized protein</fullName>
    </submittedName>
</protein>
<organism evidence="2 3">
    <name type="scientific">Parascaris equorum</name>
    <name type="common">Equine roundworm</name>
    <dbReference type="NCBI Taxonomy" id="6256"/>
    <lineage>
        <taxon>Eukaryota</taxon>
        <taxon>Metazoa</taxon>
        <taxon>Ecdysozoa</taxon>
        <taxon>Nematoda</taxon>
        <taxon>Chromadorea</taxon>
        <taxon>Rhabditida</taxon>
        <taxon>Spirurina</taxon>
        <taxon>Ascaridomorpha</taxon>
        <taxon>Ascaridoidea</taxon>
        <taxon>Ascarididae</taxon>
        <taxon>Parascaris</taxon>
    </lineage>
</organism>
<dbReference type="Proteomes" id="UP000887564">
    <property type="component" value="Unplaced"/>
</dbReference>
<keyword evidence="1" id="KW-0175">Coiled coil</keyword>
<keyword evidence="2" id="KW-1185">Reference proteome</keyword>
<evidence type="ECO:0000313" key="3">
    <source>
        <dbReference type="WBParaSite" id="PEQ_0001043901-mRNA-1"/>
    </source>
</evidence>
<feature type="coiled-coil region" evidence="1">
    <location>
        <begin position="11"/>
        <end position="156"/>
    </location>
</feature>